<dbReference type="SUPFAM" id="SSF57667">
    <property type="entry name" value="beta-beta-alpha zinc fingers"/>
    <property type="match status" value="1"/>
</dbReference>
<dbReference type="Pfam" id="PF10354">
    <property type="entry name" value="BMT5-like"/>
    <property type="match status" value="1"/>
</dbReference>
<dbReference type="PROSITE" id="PS00683">
    <property type="entry name" value="RHODANESE_2"/>
    <property type="match status" value="1"/>
</dbReference>
<dbReference type="InterPro" id="IPR001763">
    <property type="entry name" value="Rhodanese-like_dom"/>
</dbReference>
<dbReference type="FunFam" id="3.40.250.10:FF:000001">
    <property type="entry name" value="Sulfurtransferase"/>
    <property type="match status" value="1"/>
</dbReference>
<evidence type="ECO:0000313" key="6">
    <source>
        <dbReference type="EMBL" id="DBA01132.1"/>
    </source>
</evidence>
<reference evidence="6" key="2">
    <citation type="journal article" date="2023" name="Microbiol Resour">
        <title>Decontamination and Annotation of the Draft Genome Sequence of the Oomycete Lagenidium giganteum ARSEF 373.</title>
        <authorList>
            <person name="Morgan W.R."/>
            <person name="Tartar A."/>
        </authorList>
    </citation>
    <scope>NUCLEOTIDE SEQUENCE</scope>
    <source>
        <strain evidence="6">ARSEF 373</strain>
    </source>
</reference>
<accession>A0AAV2Z386</accession>
<evidence type="ECO:0000259" key="5">
    <source>
        <dbReference type="PROSITE" id="PS50206"/>
    </source>
</evidence>
<organism evidence="6 7">
    <name type="scientific">Lagenidium giganteum</name>
    <dbReference type="NCBI Taxonomy" id="4803"/>
    <lineage>
        <taxon>Eukaryota</taxon>
        <taxon>Sar</taxon>
        <taxon>Stramenopiles</taxon>
        <taxon>Oomycota</taxon>
        <taxon>Peronosporomycetes</taxon>
        <taxon>Pythiales</taxon>
        <taxon>Pythiaceae</taxon>
    </lineage>
</organism>
<dbReference type="GO" id="GO:0005739">
    <property type="term" value="C:mitochondrion"/>
    <property type="evidence" value="ECO:0007669"/>
    <property type="project" value="TreeGrafter"/>
</dbReference>
<feature type="region of interest" description="Disordered" evidence="4">
    <location>
        <begin position="271"/>
        <end position="292"/>
    </location>
</feature>
<dbReference type="InterPro" id="IPR019446">
    <property type="entry name" value="BMT5-like"/>
</dbReference>
<gene>
    <name evidence="6" type="ORF">N0F65_001760</name>
</gene>
<feature type="compositionally biased region" description="Basic residues" evidence="4">
    <location>
        <begin position="10"/>
        <end position="20"/>
    </location>
</feature>
<dbReference type="Gene3D" id="3.30.160.60">
    <property type="entry name" value="Classic Zinc Finger"/>
    <property type="match status" value="1"/>
</dbReference>
<dbReference type="CDD" id="cd01449">
    <property type="entry name" value="TST_Repeat_2"/>
    <property type="match status" value="1"/>
</dbReference>
<feature type="compositionally biased region" description="Polar residues" evidence="4">
    <location>
        <begin position="271"/>
        <end position="287"/>
    </location>
</feature>
<name>A0AAV2Z386_9STRA</name>
<dbReference type="GO" id="GO:0070042">
    <property type="term" value="F:rRNA (uridine-N3-)-methyltransferase activity"/>
    <property type="evidence" value="ECO:0007669"/>
    <property type="project" value="InterPro"/>
</dbReference>
<feature type="domain" description="Rhodanese" evidence="5">
    <location>
        <begin position="387"/>
        <end position="503"/>
    </location>
</feature>
<proteinExistence type="predicted"/>
<dbReference type="InterPro" id="IPR045078">
    <property type="entry name" value="TST/MPST-like"/>
</dbReference>
<keyword evidence="1 3" id="KW-0808">Transferase</keyword>
<reference evidence="6" key="1">
    <citation type="submission" date="2022-11" db="EMBL/GenBank/DDBJ databases">
        <authorList>
            <person name="Morgan W.R."/>
            <person name="Tartar A."/>
        </authorList>
    </citation>
    <scope>NUCLEOTIDE SEQUENCE</scope>
    <source>
        <strain evidence="6">ARSEF 373</strain>
    </source>
</reference>
<dbReference type="PANTHER" id="PTHR11364">
    <property type="entry name" value="THIOSULFATE SULFERTANSFERASE"/>
    <property type="match status" value="1"/>
</dbReference>
<dbReference type="CDD" id="cd01448">
    <property type="entry name" value="TST_Repeat_1"/>
    <property type="match status" value="1"/>
</dbReference>
<evidence type="ECO:0000256" key="2">
    <source>
        <dbReference type="ARBA" id="ARBA00022737"/>
    </source>
</evidence>
<dbReference type="InterPro" id="IPR001307">
    <property type="entry name" value="Thiosulphate_STrfase_CS"/>
</dbReference>
<dbReference type="EMBL" id="DAKRPA010000053">
    <property type="protein sequence ID" value="DBA01132.1"/>
    <property type="molecule type" value="Genomic_DNA"/>
</dbReference>
<dbReference type="Gene3D" id="3.40.250.10">
    <property type="entry name" value="Rhodanese-like domain"/>
    <property type="match status" value="2"/>
</dbReference>
<dbReference type="GO" id="GO:0070475">
    <property type="term" value="P:rRNA base methylation"/>
    <property type="evidence" value="ECO:0007669"/>
    <property type="project" value="InterPro"/>
</dbReference>
<dbReference type="Pfam" id="PF00581">
    <property type="entry name" value="Rhodanese"/>
    <property type="match status" value="2"/>
</dbReference>
<dbReference type="AlphaFoldDB" id="A0AAV2Z386"/>
<dbReference type="Proteomes" id="UP001146120">
    <property type="component" value="Unassembled WGS sequence"/>
</dbReference>
<keyword evidence="2" id="KW-0677">Repeat</keyword>
<dbReference type="SMART" id="SM00450">
    <property type="entry name" value="RHOD"/>
    <property type="match status" value="2"/>
</dbReference>
<protein>
    <recommendedName>
        <fullName evidence="3">Sulfurtransferase</fullName>
    </recommendedName>
</protein>
<dbReference type="InterPro" id="IPR036236">
    <property type="entry name" value="Znf_C2H2_sf"/>
</dbReference>
<dbReference type="PROSITE" id="PS00028">
    <property type="entry name" value="ZINC_FINGER_C2H2_1"/>
    <property type="match status" value="1"/>
</dbReference>
<dbReference type="InterPro" id="IPR013087">
    <property type="entry name" value="Znf_C2H2_type"/>
</dbReference>
<keyword evidence="7" id="KW-1185">Reference proteome</keyword>
<sequence>MGGRAAGGRANKKHGRKDKKKAGADHAAATASAHIRAVKSQTNALLALTNASNPNPKKLGPFSDRQRILVVGDGDFSFSLALSVYLSGRNIVATCYDSKRELQDKYSQALVNVDALETAGASVHWGVDATALEKEKWIHLDAYADGFHAIVFNFPHLGGSTEEDIGKNQELLRNFFYSSRAFLHSTQGHVYVSLRNTLFYNRWKIQEQAKLSGFKLKRVEPFDSSLYAGYEPQRTHPAAFRGEPPSTDGANTFVFTIDPTLTVEDPRHQAVKTSTKHSQSNKQTKAVASTKKEAKPAVAPVMDCKVCRLSFRDAKKYNGHINSSKHAKKVKAAKKQKSLVMALLLGLKHATSPLTRMTTPATHSTRAFGTLSPLLSTTDVRKLRQSTDAPLRFVDASWYLDQSRNGKREFAQERLPGAVFFDIDEISDKTSSYPHMLPTAETFNRAMSELGISKNDRVVVYGGKHCFSAARCWWTFKYFGHDDVHILNGGINSWKHEHGEIESGSPRATAKATSYAAKPQRSLLATWEEVLDKLDSNTQIIDARGPGRFCAKEPEPRPGVRGGHMPGSINLPFSKLVSSDDYSVFRSLDDMKKAFDEAGIKTDSVSPIITTCGSGVTASVLTFGLHLLGKPLNKAPVYDGSWSEWGAREDLPIEPKN</sequence>
<feature type="region of interest" description="Disordered" evidence="4">
    <location>
        <begin position="1"/>
        <end position="27"/>
    </location>
</feature>
<evidence type="ECO:0000256" key="4">
    <source>
        <dbReference type="SAM" id="MobiDB-lite"/>
    </source>
</evidence>
<dbReference type="PROSITE" id="PS50206">
    <property type="entry name" value="RHODANESE_3"/>
    <property type="match status" value="2"/>
</dbReference>
<evidence type="ECO:0000313" key="7">
    <source>
        <dbReference type="Proteomes" id="UP001146120"/>
    </source>
</evidence>
<evidence type="ECO:0000256" key="1">
    <source>
        <dbReference type="ARBA" id="ARBA00022679"/>
    </source>
</evidence>
<dbReference type="SUPFAM" id="SSF52821">
    <property type="entry name" value="Rhodanese/Cell cycle control phosphatase"/>
    <property type="match status" value="2"/>
</dbReference>
<dbReference type="GO" id="GO:0004792">
    <property type="term" value="F:thiosulfate-cyanide sulfurtransferase activity"/>
    <property type="evidence" value="ECO:0007669"/>
    <property type="project" value="InterPro"/>
</dbReference>
<evidence type="ECO:0000256" key="3">
    <source>
        <dbReference type="RuleBase" id="RU000507"/>
    </source>
</evidence>
<dbReference type="PANTHER" id="PTHR11364:SF27">
    <property type="entry name" value="SULFURTRANSFERASE"/>
    <property type="match status" value="1"/>
</dbReference>
<dbReference type="InterPro" id="IPR036873">
    <property type="entry name" value="Rhodanese-like_dom_sf"/>
</dbReference>
<feature type="domain" description="Rhodanese" evidence="5">
    <location>
        <begin position="534"/>
        <end position="654"/>
    </location>
</feature>
<comment type="caution">
    <text evidence="6">The sequence shown here is derived from an EMBL/GenBank/DDBJ whole genome shotgun (WGS) entry which is preliminary data.</text>
</comment>